<accession>A0A2V3XZA7</accession>
<evidence type="ECO:0000313" key="3">
    <source>
        <dbReference type="Proteomes" id="UP000248057"/>
    </source>
</evidence>
<dbReference type="AlphaFoldDB" id="A0A2V3XZA7"/>
<dbReference type="Proteomes" id="UP000248057">
    <property type="component" value="Unassembled WGS sequence"/>
</dbReference>
<dbReference type="InterPro" id="IPR029068">
    <property type="entry name" value="Glyas_Bleomycin-R_OHBP_Dase"/>
</dbReference>
<proteinExistence type="predicted"/>
<organism evidence="2 3">
    <name type="scientific">Hungatella effluvii</name>
    <dbReference type="NCBI Taxonomy" id="1096246"/>
    <lineage>
        <taxon>Bacteria</taxon>
        <taxon>Bacillati</taxon>
        <taxon>Bacillota</taxon>
        <taxon>Clostridia</taxon>
        <taxon>Lachnospirales</taxon>
        <taxon>Lachnospiraceae</taxon>
        <taxon>Hungatella</taxon>
    </lineage>
</organism>
<evidence type="ECO:0000259" key="1">
    <source>
        <dbReference type="Pfam" id="PF00903"/>
    </source>
</evidence>
<feature type="domain" description="Glyoxalase/fosfomycin resistance/dioxygenase" evidence="1">
    <location>
        <begin position="4"/>
        <end position="41"/>
    </location>
</feature>
<dbReference type="GO" id="GO:0051213">
    <property type="term" value="F:dioxygenase activity"/>
    <property type="evidence" value="ECO:0007669"/>
    <property type="project" value="UniProtKB-KW"/>
</dbReference>
<protein>
    <submittedName>
        <fullName evidence="2">Glyoxalase/bleomycin resistance protein/dioxygenase superfamily protein</fullName>
    </submittedName>
</protein>
<dbReference type="SUPFAM" id="SSF54593">
    <property type="entry name" value="Glyoxalase/Bleomycin resistance protein/Dihydroxybiphenyl dioxygenase"/>
    <property type="match status" value="1"/>
</dbReference>
<keyword evidence="3" id="KW-1185">Reference proteome</keyword>
<keyword evidence="2" id="KW-0223">Dioxygenase</keyword>
<comment type="caution">
    <text evidence="2">The sequence shown here is derived from an EMBL/GenBank/DDBJ whole genome shotgun (WGS) entry which is preliminary data.</text>
</comment>
<dbReference type="EMBL" id="QJKD01000016">
    <property type="protein sequence ID" value="PXX48529.1"/>
    <property type="molecule type" value="Genomic_DNA"/>
</dbReference>
<dbReference type="Gene3D" id="3.10.180.10">
    <property type="entry name" value="2,3-Dihydroxybiphenyl 1,2-Dioxygenase, domain 1"/>
    <property type="match status" value="1"/>
</dbReference>
<sequence length="60" mass="6932">MKPKIDHIHVTVGDIKRAEAFYDQLLQILGFDLSLKEHDTVPEHEYQIVECPGVMRNTVL</sequence>
<dbReference type="RefSeq" id="WP_110325112.1">
    <property type="nucleotide sequence ID" value="NZ_QJKD01000016.1"/>
</dbReference>
<dbReference type="Pfam" id="PF00903">
    <property type="entry name" value="Glyoxalase"/>
    <property type="match status" value="1"/>
</dbReference>
<keyword evidence="2" id="KW-0560">Oxidoreductase</keyword>
<reference evidence="2 3" key="1">
    <citation type="submission" date="2018-05" db="EMBL/GenBank/DDBJ databases">
        <title>Genomic Encyclopedia of Type Strains, Phase IV (KMG-IV): sequencing the most valuable type-strain genomes for metagenomic binning, comparative biology and taxonomic classification.</title>
        <authorList>
            <person name="Goeker M."/>
        </authorList>
    </citation>
    <scope>NUCLEOTIDE SEQUENCE [LARGE SCALE GENOMIC DNA]</scope>
    <source>
        <strain evidence="2 3">DSM 24995</strain>
    </source>
</reference>
<dbReference type="GeneID" id="86063970"/>
<name>A0A2V3XZA7_9FIRM</name>
<evidence type="ECO:0000313" key="2">
    <source>
        <dbReference type="EMBL" id="PXX48529.1"/>
    </source>
</evidence>
<gene>
    <name evidence="2" type="ORF">DFR60_1164</name>
</gene>
<dbReference type="InterPro" id="IPR004360">
    <property type="entry name" value="Glyas_Fos-R_dOase_dom"/>
</dbReference>